<dbReference type="Pfam" id="PF12833">
    <property type="entry name" value="HTH_18"/>
    <property type="match status" value="1"/>
</dbReference>
<feature type="transmembrane region" description="Helical" evidence="4">
    <location>
        <begin position="21"/>
        <end position="40"/>
    </location>
</feature>
<proteinExistence type="predicted"/>
<dbReference type="Gene3D" id="1.10.10.60">
    <property type="entry name" value="Homeodomain-like"/>
    <property type="match status" value="2"/>
</dbReference>
<dbReference type="OrthoDB" id="2647120at2"/>
<comment type="caution">
    <text evidence="6">The sequence shown here is derived from an EMBL/GenBank/DDBJ whole genome shotgun (WGS) entry which is preliminary data.</text>
</comment>
<dbReference type="EMBL" id="SIRE01000008">
    <property type="protein sequence ID" value="TBL78999.1"/>
    <property type="molecule type" value="Genomic_DNA"/>
</dbReference>
<sequence>MKLLASMHPGKKRSVRFYKYFLSYVILPMTMLSIVGTVVYSNFISTLQHEVEASTVSSLSQIRDITDTRINEMEKISVQIAANPDLTRFKVSEDGYSSYKAIGELGKYRSSNSLIYDMALVYPSQDITRLYAASGVFDYDSFFESVYQYETWSQAQFFEMLNTLTMPMMRPAETVTINGLASKKLVTYICPLPMNQGKPYGAVLFLIEESNMRAYMDSVVGKHAGYVYILDKNNKPLVSAGFGAGDQVSAEGLFSVIGAEPLPEQINQLKSRYGNYSVIKLFSEYNMWQYVAVIPTEKLLGKVLASRSVFNYTVLLLVVVGVAVSFVLANSSYRSLRNIVQRIIDRKAVRETADNMDEIAYLSHAFDKVIAEKEGLMHQLGSKSELMKERLLISLLKGKQDVHRHMPDMLSLSGLVFERSSFAVLLFWIDDFQRFCAENSASMQNLFKFSIINIAEELSGEVGSGYGVDLIDERGVALVLNFNADSRNRAMITELADKIKQFYKMNYKFSLTVGIGQIVDNLASLGLSYEQANKATVYRFILGGDHIIFYEDITAERRYNDYYPFELEDTLMKSLRQGKAEEAQEAVSRIFATISDRSLSPESAKYVCSGIIHKMIGTMDELNYKLSDYLRGHLETVLGQDFETLAMAEAVLGETSRQICEYVAEHKESKNFALSDKIIAYIKERYFDNGLSQESIAGEFGLSPSYVSRYVKDQTGETLKQHIDTLRMDEAKRLLAHSELTVRQIVEQVGYVDETNFIRKFKKQEGITPIQYRKTFHA</sequence>
<dbReference type="PROSITE" id="PS01124">
    <property type="entry name" value="HTH_ARAC_FAMILY_2"/>
    <property type="match status" value="1"/>
</dbReference>
<protein>
    <submittedName>
        <fullName evidence="6">Helix-turn-helix domain-containing protein</fullName>
    </submittedName>
</protein>
<evidence type="ECO:0000256" key="3">
    <source>
        <dbReference type="ARBA" id="ARBA00023163"/>
    </source>
</evidence>
<keyword evidence="3" id="KW-0804">Transcription</keyword>
<reference evidence="6 7" key="1">
    <citation type="submission" date="2019-02" db="EMBL/GenBank/DDBJ databases">
        <title>Paenibacillus sp. nov., isolated from surface-sterilized tissue of Thalictrum simplex L.</title>
        <authorList>
            <person name="Tuo L."/>
        </authorList>
    </citation>
    <scope>NUCLEOTIDE SEQUENCE [LARGE SCALE GENOMIC DNA]</scope>
    <source>
        <strain evidence="6 7">N2SHLJ1</strain>
    </source>
</reference>
<dbReference type="InterPro" id="IPR009057">
    <property type="entry name" value="Homeodomain-like_sf"/>
</dbReference>
<accession>A0A4Q9DQW2</accession>
<organism evidence="6 7">
    <name type="scientific">Paenibacillus thalictri</name>
    <dbReference type="NCBI Taxonomy" id="2527873"/>
    <lineage>
        <taxon>Bacteria</taxon>
        <taxon>Bacillati</taxon>
        <taxon>Bacillota</taxon>
        <taxon>Bacilli</taxon>
        <taxon>Bacillales</taxon>
        <taxon>Paenibacillaceae</taxon>
        <taxon>Paenibacillus</taxon>
    </lineage>
</organism>
<dbReference type="InterPro" id="IPR018060">
    <property type="entry name" value="HTH_AraC"/>
</dbReference>
<feature type="domain" description="HTH araC/xylS-type" evidence="5">
    <location>
        <begin position="676"/>
        <end position="775"/>
    </location>
</feature>
<keyword evidence="4" id="KW-0472">Membrane</keyword>
<dbReference type="Proteomes" id="UP000293142">
    <property type="component" value="Unassembled WGS sequence"/>
</dbReference>
<dbReference type="RefSeq" id="WP_131013636.1">
    <property type="nucleotide sequence ID" value="NZ_SIRE01000008.1"/>
</dbReference>
<dbReference type="PANTHER" id="PTHR43280">
    <property type="entry name" value="ARAC-FAMILY TRANSCRIPTIONAL REGULATOR"/>
    <property type="match status" value="1"/>
</dbReference>
<name>A0A4Q9DQW2_9BACL</name>
<keyword evidence="4" id="KW-0812">Transmembrane</keyword>
<dbReference type="AlphaFoldDB" id="A0A4Q9DQW2"/>
<evidence type="ECO:0000313" key="7">
    <source>
        <dbReference type="Proteomes" id="UP000293142"/>
    </source>
</evidence>
<evidence type="ECO:0000256" key="2">
    <source>
        <dbReference type="ARBA" id="ARBA00023125"/>
    </source>
</evidence>
<dbReference type="SMART" id="SM00342">
    <property type="entry name" value="HTH_ARAC"/>
    <property type="match status" value="1"/>
</dbReference>
<keyword evidence="7" id="KW-1185">Reference proteome</keyword>
<dbReference type="PANTHER" id="PTHR43280:SF10">
    <property type="entry name" value="REGULATORY PROTEIN POCR"/>
    <property type="match status" value="1"/>
</dbReference>
<keyword evidence="1" id="KW-0805">Transcription regulation</keyword>
<dbReference type="InterPro" id="IPR041522">
    <property type="entry name" value="CdaR_GGDEF"/>
</dbReference>
<keyword evidence="2" id="KW-0238">DNA-binding</keyword>
<feature type="transmembrane region" description="Helical" evidence="4">
    <location>
        <begin position="309"/>
        <end position="329"/>
    </location>
</feature>
<dbReference type="SUPFAM" id="SSF46689">
    <property type="entry name" value="Homeodomain-like"/>
    <property type="match status" value="1"/>
</dbReference>
<dbReference type="GO" id="GO:0003700">
    <property type="term" value="F:DNA-binding transcription factor activity"/>
    <property type="evidence" value="ECO:0007669"/>
    <property type="project" value="InterPro"/>
</dbReference>
<evidence type="ECO:0000256" key="1">
    <source>
        <dbReference type="ARBA" id="ARBA00023015"/>
    </source>
</evidence>
<dbReference type="GO" id="GO:0043565">
    <property type="term" value="F:sequence-specific DNA binding"/>
    <property type="evidence" value="ECO:0007669"/>
    <property type="project" value="InterPro"/>
</dbReference>
<evidence type="ECO:0000256" key="4">
    <source>
        <dbReference type="SAM" id="Phobius"/>
    </source>
</evidence>
<dbReference type="Pfam" id="PF17853">
    <property type="entry name" value="GGDEF_2"/>
    <property type="match status" value="1"/>
</dbReference>
<evidence type="ECO:0000259" key="5">
    <source>
        <dbReference type="PROSITE" id="PS01124"/>
    </source>
</evidence>
<gene>
    <name evidence="6" type="ORF">EYB31_12290</name>
</gene>
<evidence type="ECO:0000313" key="6">
    <source>
        <dbReference type="EMBL" id="TBL78999.1"/>
    </source>
</evidence>
<keyword evidence="4" id="KW-1133">Transmembrane helix</keyword>